<dbReference type="EMBL" id="KB445581">
    <property type="protein sequence ID" value="EMD87791.1"/>
    <property type="molecule type" value="Genomic_DNA"/>
</dbReference>
<sequence length="156" mass="16489">MDADAGASLPALGLALAACHDWPYARSSCTALVHTKAGCRLAHARPGPCLHLHLAGPSTWAAPDHDDKCCLPQPHGRHAQTGIAVRHAQIPGAGADEMQPKRREGTLVSSRLNDRQRSNAGARMLVVSSKPSGSGQGACICSPKQDSIYSMWYTTD</sequence>
<organism evidence="1 2">
    <name type="scientific">Cochliobolus heterostrophus (strain C5 / ATCC 48332 / race O)</name>
    <name type="common">Southern corn leaf blight fungus</name>
    <name type="synonym">Bipolaris maydis</name>
    <dbReference type="NCBI Taxonomy" id="701091"/>
    <lineage>
        <taxon>Eukaryota</taxon>
        <taxon>Fungi</taxon>
        <taxon>Dikarya</taxon>
        <taxon>Ascomycota</taxon>
        <taxon>Pezizomycotina</taxon>
        <taxon>Dothideomycetes</taxon>
        <taxon>Pleosporomycetidae</taxon>
        <taxon>Pleosporales</taxon>
        <taxon>Pleosporineae</taxon>
        <taxon>Pleosporaceae</taxon>
        <taxon>Bipolaris</taxon>
    </lineage>
</organism>
<protein>
    <submittedName>
        <fullName evidence="1">Uncharacterized protein</fullName>
    </submittedName>
</protein>
<proteinExistence type="predicted"/>
<gene>
    <name evidence="1" type="ORF">COCHEDRAFT_1111639</name>
</gene>
<evidence type="ECO:0000313" key="1">
    <source>
        <dbReference type="EMBL" id="EMD87791.1"/>
    </source>
</evidence>
<reference evidence="2" key="2">
    <citation type="journal article" date="2013" name="PLoS Genet.">
        <title>Comparative genome structure, secondary metabolite, and effector coding capacity across Cochliobolus pathogens.</title>
        <authorList>
            <person name="Condon B.J."/>
            <person name="Leng Y."/>
            <person name="Wu D."/>
            <person name="Bushley K.E."/>
            <person name="Ohm R.A."/>
            <person name="Otillar R."/>
            <person name="Martin J."/>
            <person name="Schackwitz W."/>
            <person name="Grimwood J."/>
            <person name="MohdZainudin N."/>
            <person name="Xue C."/>
            <person name="Wang R."/>
            <person name="Manning V.A."/>
            <person name="Dhillon B."/>
            <person name="Tu Z.J."/>
            <person name="Steffenson B.J."/>
            <person name="Salamov A."/>
            <person name="Sun H."/>
            <person name="Lowry S."/>
            <person name="LaButti K."/>
            <person name="Han J."/>
            <person name="Copeland A."/>
            <person name="Lindquist E."/>
            <person name="Barry K."/>
            <person name="Schmutz J."/>
            <person name="Baker S.E."/>
            <person name="Ciuffetti L.M."/>
            <person name="Grigoriev I.V."/>
            <person name="Zhong S."/>
            <person name="Turgeon B.G."/>
        </authorList>
    </citation>
    <scope>NUCLEOTIDE SEQUENCE [LARGE SCALE GENOMIC DNA]</scope>
    <source>
        <strain evidence="2">C5 / ATCC 48332 / race O</strain>
    </source>
</reference>
<keyword evidence="2" id="KW-1185">Reference proteome</keyword>
<dbReference type="AlphaFoldDB" id="M2U180"/>
<dbReference type="Proteomes" id="UP000016936">
    <property type="component" value="Unassembled WGS sequence"/>
</dbReference>
<dbReference type="OrthoDB" id="3671250at2759"/>
<evidence type="ECO:0000313" key="2">
    <source>
        <dbReference type="Proteomes" id="UP000016936"/>
    </source>
</evidence>
<reference evidence="1 2" key="1">
    <citation type="journal article" date="2012" name="PLoS Pathog.">
        <title>Diverse lifestyles and strategies of plant pathogenesis encoded in the genomes of eighteen Dothideomycetes fungi.</title>
        <authorList>
            <person name="Ohm R.A."/>
            <person name="Feau N."/>
            <person name="Henrissat B."/>
            <person name="Schoch C.L."/>
            <person name="Horwitz B.A."/>
            <person name="Barry K.W."/>
            <person name="Condon B.J."/>
            <person name="Copeland A.C."/>
            <person name="Dhillon B."/>
            <person name="Glaser F."/>
            <person name="Hesse C.N."/>
            <person name="Kosti I."/>
            <person name="LaButti K."/>
            <person name="Lindquist E.A."/>
            <person name="Lucas S."/>
            <person name="Salamov A.A."/>
            <person name="Bradshaw R.E."/>
            <person name="Ciuffetti L."/>
            <person name="Hamelin R.C."/>
            <person name="Kema G.H.J."/>
            <person name="Lawrence C."/>
            <person name="Scott J.A."/>
            <person name="Spatafora J.W."/>
            <person name="Turgeon B.G."/>
            <person name="de Wit P.J.G.M."/>
            <person name="Zhong S."/>
            <person name="Goodwin S.B."/>
            <person name="Grigoriev I.V."/>
        </authorList>
    </citation>
    <scope>NUCLEOTIDE SEQUENCE [LARGE SCALE GENOMIC DNA]</scope>
    <source>
        <strain evidence="2">C5 / ATCC 48332 / race O</strain>
    </source>
</reference>
<dbReference type="eggNOG" id="ENOG502T65D">
    <property type="taxonomic scope" value="Eukaryota"/>
</dbReference>
<name>M2U180_COCH5</name>
<accession>M2U180</accession>
<dbReference type="HOGENOM" id="CLU_1686398_0_0_1"/>